<organism evidence="1 2">
    <name type="scientific">Lasius platythorax</name>
    <dbReference type="NCBI Taxonomy" id="488582"/>
    <lineage>
        <taxon>Eukaryota</taxon>
        <taxon>Metazoa</taxon>
        <taxon>Ecdysozoa</taxon>
        <taxon>Arthropoda</taxon>
        <taxon>Hexapoda</taxon>
        <taxon>Insecta</taxon>
        <taxon>Pterygota</taxon>
        <taxon>Neoptera</taxon>
        <taxon>Endopterygota</taxon>
        <taxon>Hymenoptera</taxon>
        <taxon>Apocrita</taxon>
        <taxon>Aculeata</taxon>
        <taxon>Formicoidea</taxon>
        <taxon>Formicidae</taxon>
        <taxon>Formicinae</taxon>
        <taxon>Lasius</taxon>
        <taxon>Lasius</taxon>
    </lineage>
</organism>
<reference evidence="1" key="1">
    <citation type="submission" date="2024-04" db="EMBL/GenBank/DDBJ databases">
        <authorList>
            <consortium name="Molecular Ecology Group"/>
        </authorList>
    </citation>
    <scope>NUCLEOTIDE SEQUENCE</scope>
</reference>
<dbReference type="AlphaFoldDB" id="A0AAV2MYC4"/>
<comment type="caution">
    <text evidence="1">The sequence shown here is derived from an EMBL/GenBank/DDBJ whole genome shotgun (WGS) entry which is preliminary data.</text>
</comment>
<keyword evidence="2" id="KW-1185">Reference proteome</keyword>
<dbReference type="EMBL" id="CAXIPU020000435">
    <property type="protein sequence ID" value="CAL1671921.1"/>
    <property type="molecule type" value="Genomic_DNA"/>
</dbReference>
<evidence type="ECO:0000313" key="1">
    <source>
        <dbReference type="EMBL" id="CAL1671921.1"/>
    </source>
</evidence>
<name>A0AAV2MYC4_9HYME</name>
<accession>A0AAV2MYC4</accession>
<dbReference type="Proteomes" id="UP001497644">
    <property type="component" value="Unassembled WGS sequence"/>
</dbReference>
<protein>
    <submittedName>
        <fullName evidence="1">Uncharacterized protein</fullName>
    </submittedName>
</protein>
<proteinExistence type="predicted"/>
<sequence length="106" mass="12586">MSNETRMLIQRRATIKSQLTRFKGFLEKWTERPDEQQLIERLAKIKATWNSFDEIQSSLDLLNKNETEVPDITDDNERIQFEELYFELTARAQRRLAAIRPSGLGW</sequence>
<gene>
    <name evidence="1" type="ORF">LPLAT_LOCUS5337</name>
</gene>
<evidence type="ECO:0000313" key="2">
    <source>
        <dbReference type="Proteomes" id="UP001497644"/>
    </source>
</evidence>